<evidence type="ECO:0000313" key="1">
    <source>
        <dbReference type="EMBL" id="VEL28625.1"/>
    </source>
</evidence>
<comment type="caution">
    <text evidence="1">The sequence shown here is derived from an EMBL/GenBank/DDBJ whole genome shotgun (WGS) entry which is preliminary data.</text>
</comment>
<dbReference type="Proteomes" id="UP000784294">
    <property type="component" value="Unassembled WGS sequence"/>
</dbReference>
<dbReference type="EMBL" id="CAAALY010096469">
    <property type="protein sequence ID" value="VEL28625.1"/>
    <property type="molecule type" value="Genomic_DNA"/>
</dbReference>
<dbReference type="AlphaFoldDB" id="A0A448X5M1"/>
<gene>
    <name evidence="1" type="ORF">PXEA_LOCUS22065</name>
</gene>
<accession>A0A448X5M1</accession>
<reference evidence="1" key="1">
    <citation type="submission" date="2018-11" db="EMBL/GenBank/DDBJ databases">
        <authorList>
            <consortium name="Pathogen Informatics"/>
        </authorList>
    </citation>
    <scope>NUCLEOTIDE SEQUENCE</scope>
</reference>
<proteinExistence type="predicted"/>
<evidence type="ECO:0000313" key="2">
    <source>
        <dbReference type="Proteomes" id="UP000784294"/>
    </source>
</evidence>
<protein>
    <submittedName>
        <fullName evidence="1">Uncharacterized protein</fullName>
    </submittedName>
</protein>
<name>A0A448X5M1_9PLAT</name>
<keyword evidence="2" id="KW-1185">Reference proteome</keyword>
<organism evidence="1 2">
    <name type="scientific">Protopolystoma xenopodis</name>
    <dbReference type="NCBI Taxonomy" id="117903"/>
    <lineage>
        <taxon>Eukaryota</taxon>
        <taxon>Metazoa</taxon>
        <taxon>Spiralia</taxon>
        <taxon>Lophotrochozoa</taxon>
        <taxon>Platyhelminthes</taxon>
        <taxon>Monogenea</taxon>
        <taxon>Polyopisthocotylea</taxon>
        <taxon>Polystomatidea</taxon>
        <taxon>Polystomatidae</taxon>
        <taxon>Protopolystoma</taxon>
    </lineage>
</organism>
<sequence length="112" mass="11622">METECIVARIRSKGLHNLVGPTGVFGAQVMPLTGTLLPPAQPTTGRSCGSISLTGTGFGPSMMLAGSGSGAGLSAADVQFTLAVYVKAYPGPVLSIWVYLAALWRRSIQHVF</sequence>
<dbReference type="OrthoDB" id="2162143at2759"/>